<evidence type="ECO:0000313" key="2">
    <source>
        <dbReference type="EMBL" id="MBP1933748.1"/>
    </source>
</evidence>
<keyword evidence="3" id="KW-1185">Reference proteome</keyword>
<organism evidence="2 3">
    <name type="scientific">Ammoniphilus resinae</name>
    <dbReference type="NCBI Taxonomy" id="861532"/>
    <lineage>
        <taxon>Bacteria</taxon>
        <taxon>Bacillati</taxon>
        <taxon>Bacillota</taxon>
        <taxon>Bacilli</taxon>
        <taxon>Bacillales</taxon>
        <taxon>Paenibacillaceae</taxon>
        <taxon>Aneurinibacillus group</taxon>
        <taxon>Ammoniphilus</taxon>
    </lineage>
</organism>
<comment type="caution">
    <text evidence="2">The sequence shown here is derived from an EMBL/GenBank/DDBJ whole genome shotgun (WGS) entry which is preliminary data.</text>
</comment>
<dbReference type="EMBL" id="JAGGKT010000013">
    <property type="protein sequence ID" value="MBP1933748.1"/>
    <property type="molecule type" value="Genomic_DNA"/>
</dbReference>
<gene>
    <name evidence="2" type="ORF">J2Z37_003761</name>
</gene>
<dbReference type="RefSeq" id="WP_209811762.1">
    <property type="nucleotide sequence ID" value="NZ_JAGGKT010000013.1"/>
</dbReference>
<protein>
    <submittedName>
        <fullName evidence="2">Uncharacterized protein</fullName>
    </submittedName>
</protein>
<evidence type="ECO:0000313" key="3">
    <source>
        <dbReference type="Proteomes" id="UP001519343"/>
    </source>
</evidence>
<dbReference type="Proteomes" id="UP001519343">
    <property type="component" value="Unassembled WGS sequence"/>
</dbReference>
<proteinExistence type="predicted"/>
<evidence type="ECO:0000256" key="1">
    <source>
        <dbReference type="SAM" id="MobiDB-lite"/>
    </source>
</evidence>
<sequence>MIYLEPQFRNEHGEILNVIDMKGKAVGYLSYMYKEGGDIYILGQLDEEGEKQNFLDITTHYINGLKQSVAGDSSHEPYVYINMGGETLKFDGEQDQEESDSDSKEES</sequence>
<name>A0ABS4GTZ6_9BACL</name>
<accession>A0ABS4GTZ6</accession>
<reference evidence="2 3" key="1">
    <citation type="submission" date="2021-03" db="EMBL/GenBank/DDBJ databases">
        <title>Genomic Encyclopedia of Type Strains, Phase IV (KMG-IV): sequencing the most valuable type-strain genomes for metagenomic binning, comparative biology and taxonomic classification.</title>
        <authorList>
            <person name="Goeker M."/>
        </authorList>
    </citation>
    <scope>NUCLEOTIDE SEQUENCE [LARGE SCALE GENOMIC DNA]</scope>
    <source>
        <strain evidence="2 3">DSM 24738</strain>
    </source>
</reference>
<feature type="region of interest" description="Disordered" evidence="1">
    <location>
        <begin position="87"/>
        <end position="107"/>
    </location>
</feature>